<dbReference type="EMBL" id="JAGYWB010000010">
    <property type="protein sequence ID" value="KAI0507574.1"/>
    <property type="molecule type" value="Genomic_DNA"/>
</dbReference>
<comment type="caution">
    <text evidence="1">The sequence shown here is derived from an EMBL/GenBank/DDBJ whole genome shotgun (WGS) entry which is preliminary data.</text>
</comment>
<name>A0A8T3B9M3_DENNO</name>
<evidence type="ECO:0000313" key="1">
    <source>
        <dbReference type="EMBL" id="KAI0507574.1"/>
    </source>
</evidence>
<dbReference type="InterPro" id="IPR027417">
    <property type="entry name" value="P-loop_NTPase"/>
</dbReference>
<dbReference type="AlphaFoldDB" id="A0A8T3B9M3"/>
<proteinExistence type="predicted"/>
<organism evidence="1 2">
    <name type="scientific">Dendrobium nobile</name>
    <name type="common">Orchid</name>
    <dbReference type="NCBI Taxonomy" id="94219"/>
    <lineage>
        <taxon>Eukaryota</taxon>
        <taxon>Viridiplantae</taxon>
        <taxon>Streptophyta</taxon>
        <taxon>Embryophyta</taxon>
        <taxon>Tracheophyta</taxon>
        <taxon>Spermatophyta</taxon>
        <taxon>Magnoliopsida</taxon>
        <taxon>Liliopsida</taxon>
        <taxon>Asparagales</taxon>
        <taxon>Orchidaceae</taxon>
        <taxon>Epidendroideae</taxon>
        <taxon>Malaxideae</taxon>
        <taxon>Dendrobiinae</taxon>
        <taxon>Dendrobium</taxon>
    </lineage>
</organism>
<accession>A0A8T3B9M3</accession>
<evidence type="ECO:0000313" key="2">
    <source>
        <dbReference type="Proteomes" id="UP000829196"/>
    </source>
</evidence>
<evidence type="ECO:0008006" key="3">
    <source>
        <dbReference type="Google" id="ProtNLM"/>
    </source>
</evidence>
<reference evidence="1" key="1">
    <citation type="journal article" date="2022" name="Front. Genet.">
        <title>Chromosome-Scale Assembly of the Dendrobium nobile Genome Provides Insights Into the Molecular Mechanism of the Biosynthesis of the Medicinal Active Ingredient of Dendrobium.</title>
        <authorList>
            <person name="Xu Q."/>
            <person name="Niu S.-C."/>
            <person name="Li K.-L."/>
            <person name="Zheng P.-J."/>
            <person name="Zhang X.-J."/>
            <person name="Jia Y."/>
            <person name="Liu Y."/>
            <person name="Niu Y.-X."/>
            <person name="Yu L.-H."/>
            <person name="Chen D.-F."/>
            <person name="Zhang G.-Q."/>
        </authorList>
    </citation>
    <scope>NUCLEOTIDE SEQUENCE</scope>
    <source>
        <tissue evidence="1">Leaf</tissue>
    </source>
</reference>
<sequence>MEIKALATAGRETRRGMAIDHQEALSSSSPASSSFHPSAVRHFYVAVDRLLFKMDTLVDLLGVTGRRPFLPVVLCCNSRDELDAVYSAVSNLTFISSFPLYSDQSETERASVLENFRQSTIRWNQNANAHPDDGVDPDNQKSCMIVVTDACLPFITLGEAPLAARVLINYELPSKKETYLRRISTCLAADGIVINMVVGGEVVILKGLEENSGLIVAEMPINISEIL</sequence>
<protein>
    <recommendedName>
        <fullName evidence="3">Eukaryotic initiation factor 4A</fullName>
    </recommendedName>
</protein>
<dbReference type="Gene3D" id="3.40.50.300">
    <property type="entry name" value="P-loop containing nucleotide triphosphate hydrolases"/>
    <property type="match status" value="1"/>
</dbReference>
<gene>
    <name evidence="1" type="ORF">KFK09_013700</name>
</gene>
<dbReference type="Proteomes" id="UP000829196">
    <property type="component" value="Unassembled WGS sequence"/>
</dbReference>
<dbReference type="OrthoDB" id="547098at2759"/>
<dbReference type="SUPFAM" id="SSF52540">
    <property type="entry name" value="P-loop containing nucleoside triphosphate hydrolases"/>
    <property type="match status" value="1"/>
</dbReference>
<dbReference type="SMR" id="A0A8T3B9M3"/>
<keyword evidence="2" id="KW-1185">Reference proteome</keyword>